<keyword evidence="3" id="KW-0378">Hydrolase</keyword>
<gene>
    <name evidence="3" type="ORF">SAMN05216582_13117</name>
</gene>
<protein>
    <submittedName>
        <fullName evidence="3">HNH endonuclease</fullName>
    </submittedName>
</protein>
<keyword evidence="3" id="KW-0255">Endonuclease</keyword>
<dbReference type="SUPFAM" id="SSF54060">
    <property type="entry name" value="His-Me finger endonucleases"/>
    <property type="match status" value="1"/>
</dbReference>
<evidence type="ECO:0000259" key="1">
    <source>
        <dbReference type="Pfam" id="PF07463"/>
    </source>
</evidence>
<dbReference type="Pfam" id="PF07463">
    <property type="entry name" value="NUMOD4"/>
    <property type="match status" value="1"/>
</dbReference>
<sequence>MQEEWRTIKEFPLFEVSNLGRVRRIKTGRLLKIRMDKGKGAGSYIVRICVENKQYYRSVAKLVAESFIGEMPNPNSIVMYKDHDRSNLNVENLYWAERSQAADTPEAQKRMVVQATSNAQAIAEGRMPSRQYNWTRPLAAIDPKTNEVVAVFSGVVMASKFAGVHYARIIDAIKRQGTSAGYKWRRLDTHEWQLNLDSP</sequence>
<evidence type="ECO:0000313" key="4">
    <source>
        <dbReference type="Proteomes" id="UP000184263"/>
    </source>
</evidence>
<dbReference type="GO" id="GO:0004519">
    <property type="term" value="F:endonuclease activity"/>
    <property type="evidence" value="ECO:0007669"/>
    <property type="project" value="UniProtKB-KW"/>
</dbReference>
<evidence type="ECO:0000259" key="2">
    <source>
        <dbReference type="Pfam" id="PF13392"/>
    </source>
</evidence>
<dbReference type="Pfam" id="PF13392">
    <property type="entry name" value="HNH_3"/>
    <property type="match status" value="1"/>
</dbReference>
<feature type="domain" description="HNH nuclease" evidence="2">
    <location>
        <begin position="62"/>
        <end position="101"/>
    </location>
</feature>
<proteinExistence type="predicted"/>
<feature type="domain" description="NUMOD4" evidence="1">
    <location>
        <begin position="3"/>
        <end position="40"/>
    </location>
</feature>
<dbReference type="Gene3D" id="3.90.75.20">
    <property type="match status" value="1"/>
</dbReference>
<keyword evidence="3" id="KW-0540">Nuclease</keyword>
<reference evidence="3 4" key="1">
    <citation type="submission" date="2016-11" db="EMBL/GenBank/DDBJ databases">
        <authorList>
            <person name="Jaros S."/>
            <person name="Januszkiewicz K."/>
            <person name="Wedrychowicz H."/>
        </authorList>
    </citation>
    <scope>NUCLEOTIDE SEQUENCE [LARGE SCALE GENOMIC DNA]</scope>
    <source>
        <strain evidence="3 4">HD4</strain>
    </source>
</reference>
<dbReference type="GO" id="GO:0016788">
    <property type="term" value="F:hydrolase activity, acting on ester bonds"/>
    <property type="evidence" value="ECO:0007669"/>
    <property type="project" value="InterPro"/>
</dbReference>
<dbReference type="AlphaFoldDB" id="A0A1M6X3J2"/>
<dbReference type="InterPro" id="IPR010902">
    <property type="entry name" value="NUMOD4"/>
</dbReference>
<evidence type="ECO:0000313" key="3">
    <source>
        <dbReference type="EMBL" id="SHL00612.1"/>
    </source>
</evidence>
<dbReference type="Proteomes" id="UP000184263">
    <property type="component" value="Unassembled WGS sequence"/>
</dbReference>
<dbReference type="InterPro" id="IPR003615">
    <property type="entry name" value="HNH_nuc"/>
</dbReference>
<organism evidence="3 4">
    <name type="scientific">Selenomonas ruminantium</name>
    <dbReference type="NCBI Taxonomy" id="971"/>
    <lineage>
        <taxon>Bacteria</taxon>
        <taxon>Bacillati</taxon>
        <taxon>Bacillota</taxon>
        <taxon>Negativicutes</taxon>
        <taxon>Selenomonadales</taxon>
        <taxon>Selenomonadaceae</taxon>
        <taxon>Selenomonas</taxon>
    </lineage>
</organism>
<name>A0A1M6X3J2_SELRU</name>
<dbReference type="EMBL" id="FRBC01000031">
    <property type="protein sequence ID" value="SHL00612.1"/>
    <property type="molecule type" value="Genomic_DNA"/>
</dbReference>
<dbReference type="RefSeq" id="WP_073092205.1">
    <property type="nucleotide sequence ID" value="NZ_FRBC01000031.1"/>
</dbReference>
<dbReference type="InterPro" id="IPR044925">
    <property type="entry name" value="His-Me_finger_sf"/>
</dbReference>
<accession>A0A1M6X3J2</accession>
<dbReference type="OrthoDB" id="6631788at2"/>